<evidence type="ECO:0000259" key="2">
    <source>
        <dbReference type="Pfam" id="PF23981"/>
    </source>
</evidence>
<reference evidence="3" key="1">
    <citation type="submission" date="2019-12" db="EMBL/GenBank/DDBJ databases">
        <title>High-Quality draft genome sequences of three cyanobacteria isolated from the limestone walls of the Old Cathedral of Coimbra.</title>
        <authorList>
            <person name="Tiago I."/>
            <person name="Soares F."/>
            <person name="Portugal A."/>
        </authorList>
    </citation>
    <scope>NUCLEOTIDE SEQUENCE [LARGE SCALE GENOMIC DNA]</scope>
    <source>
        <strain evidence="3">C</strain>
    </source>
</reference>
<keyword evidence="1" id="KW-1133">Transmembrane helix</keyword>
<dbReference type="EMBL" id="WVIC01000026">
    <property type="protein sequence ID" value="NCJ07459.1"/>
    <property type="molecule type" value="Genomic_DNA"/>
</dbReference>
<evidence type="ECO:0000313" key="4">
    <source>
        <dbReference type="Proteomes" id="UP000607397"/>
    </source>
</evidence>
<accession>A0A8K2A7Z8</accession>
<gene>
    <name evidence="3" type="ORF">GS597_13260</name>
</gene>
<feature type="domain" description="DUF7305" evidence="2">
    <location>
        <begin position="294"/>
        <end position="400"/>
    </location>
</feature>
<protein>
    <recommendedName>
        <fullName evidence="2">DUF7305 domain-containing protein</fullName>
    </recommendedName>
</protein>
<name>A0A8K2A7Z8_9CYAN</name>
<dbReference type="Proteomes" id="UP000607397">
    <property type="component" value="Unassembled WGS sequence"/>
</dbReference>
<dbReference type="Pfam" id="PF23981">
    <property type="entry name" value="DUF7305"/>
    <property type="match status" value="1"/>
</dbReference>
<comment type="caution">
    <text evidence="3">The sequence shown here is derived from an EMBL/GenBank/DDBJ whole genome shotgun (WGS) entry which is preliminary data.</text>
</comment>
<evidence type="ECO:0000256" key="1">
    <source>
        <dbReference type="SAM" id="Phobius"/>
    </source>
</evidence>
<dbReference type="AlphaFoldDB" id="A0A8K2A7Z8"/>
<dbReference type="InterPro" id="IPR055729">
    <property type="entry name" value="DUF7305"/>
</dbReference>
<dbReference type="RefSeq" id="WP_161825933.1">
    <property type="nucleotide sequence ID" value="NZ_WVIC01000026.1"/>
</dbReference>
<keyword evidence="4" id="KW-1185">Reference proteome</keyword>
<proteinExistence type="predicted"/>
<organism evidence="3 4">
    <name type="scientific">Petrachloros mirabilis ULC683</name>
    <dbReference type="NCBI Taxonomy" id="2781853"/>
    <lineage>
        <taxon>Bacteria</taxon>
        <taxon>Bacillati</taxon>
        <taxon>Cyanobacteriota</taxon>
        <taxon>Cyanophyceae</taxon>
        <taxon>Synechococcales</taxon>
        <taxon>Petrachlorosaceae</taxon>
        <taxon>Petrachloros</taxon>
        <taxon>Petrachloros mirabilis</taxon>
    </lineage>
</organism>
<evidence type="ECO:0000313" key="3">
    <source>
        <dbReference type="EMBL" id="NCJ07459.1"/>
    </source>
</evidence>
<keyword evidence="1" id="KW-0812">Transmembrane</keyword>
<keyword evidence="1" id="KW-0472">Membrane</keyword>
<feature type="transmembrane region" description="Helical" evidence="1">
    <location>
        <begin position="20"/>
        <end position="40"/>
    </location>
</feature>
<sequence length="456" mass="48766">MSAKLRWMLWRSTQSHQGFAMPVAMGVGVILMLLGMTMIVRSQDDRQNAIALSDRTKGLSIAEVGITRTQSLFQRAPELARLPYDHKDSSQSNAWVQYLEKEVCGTTLGEVIDVDQIIDDWVPVANTGHFKIIGYEPPGTGETSGTLRVVGTNDITSIQDNNPEKSLQAVVVDIPVVSSPPIGQEPALWVATFDAPGNGNLGGGNQKINGNVQTKDCEVTSGLFDKSKNLSDLKKWKLNIAPALDFPPLPLLPSHISSALTPSQLCGSKNCQLPRSGDNPDPGTPNIYSYLVTDLDIGNNSLSVSSGSVVRLYVQGNIDLKGNAGIKGETNALQIYGSNGKGVNGPAMNYAVAGDTKIYETSELKISGTADIYAFIFAPAAMAGINGGGNGLGIFGAIWINTWAGPPFGSNSNKNVVNLPTSFNWSLLPSTLQNSFSKIQPITAWRQEADPFRTSN</sequence>